<dbReference type="PANTHER" id="PTHR46260">
    <property type="entry name" value="RING-TYPE DOMAIN-CONTAINING PROTEIN"/>
    <property type="match status" value="1"/>
</dbReference>
<reference evidence="6" key="1">
    <citation type="submission" date="2020-04" db="EMBL/GenBank/DDBJ databases">
        <authorList>
            <person name="Alioto T."/>
            <person name="Alioto T."/>
            <person name="Gomez Garrido J."/>
        </authorList>
    </citation>
    <scope>NUCLEOTIDE SEQUENCE</scope>
    <source>
        <strain evidence="6">A484AB</strain>
    </source>
</reference>
<dbReference type="SUPFAM" id="SSF57850">
    <property type="entry name" value="RING/U-box"/>
    <property type="match status" value="1"/>
</dbReference>
<proteinExistence type="predicted"/>
<dbReference type="OrthoDB" id="9049620at2759"/>
<name>A0A6S7HBP3_PARCT</name>
<dbReference type="Gene3D" id="2.120.10.80">
    <property type="entry name" value="Kelch-type beta propeller"/>
    <property type="match status" value="2"/>
</dbReference>
<evidence type="ECO:0000256" key="2">
    <source>
        <dbReference type="ARBA" id="ARBA00022723"/>
    </source>
</evidence>
<protein>
    <submittedName>
        <fullName evidence="6">RING finger 151-like</fullName>
    </submittedName>
</protein>
<keyword evidence="3" id="KW-0677">Repeat</keyword>
<dbReference type="Proteomes" id="UP001152795">
    <property type="component" value="Unassembled WGS sequence"/>
</dbReference>
<dbReference type="GO" id="GO:0008270">
    <property type="term" value="F:zinc ion binding"/>
    <property type="evidence" value="ECO:0007669"/>
    <property type="project" value="UniProtKB-KW"/>
</dbReference>
<keyword evidence="4" id="KW-0863">Zinc-finger</keyword>
<dbReference type="InterPro" id="IPR006652">
    <property type="entry name" value="Kelch_1"/>
</dbReference>
<evidence type="ECO:0000256" key="5">
    <source>
        <dbReference type="ARBA" id="ARBA00022833"/>
    </source>
</evidence>
<dbReference type="PROSITE" id="PS50145">
    <property type="entry name" value="ZF_TRAF"/>
    <property type="match status" value="1"/>
</dbReference>
<sequence length="566" mass="63717">MASYIQGYDEERFAVKVNRNFLCLICFNVLKDPVLCPRNQHCFCRACITKHLENSRKCPTCADELTVETLAKPQRMIKDYLDELNIHCVYNNRGCEEIVQLQHLDNHEATCGFTPAVCTNPGCGAILNQRDLINHESELCEFRKLKCHSCGEMTKTLADIEKRMARIETNLATVETNVATNMAKMATAVAMETRMNDMQTNVANVETQIANVEKNIEMNMERNSADMEGKLEAVNNEVRGLKTALIQGFDEMKDVLVKMEDKIEENARKVRNAASGDKENIIVAGGNGTDSVEMFNWRQRTWSPLQSLPKKRYAATSFVYNNHVTIAGGCCSDFVDDMIRMNINPKPDLSTHWSDCPVKLPGKLVSHSSVLYNDQLIVTGGYNGKVVFDCIHEVQLNPPYTAKTLSRMPEPRVYHSTQLFDDSLLIVGGSTAASYQNSCSSVVLYDIKKNECKQLAPLPYEVSDMATVRWGDNIILIGGIDKRGNRLDTVIIYNVKTEQSCMLPAMRCKRCKCTAVVIGNNIVVLGGVGEQRRNLKSVEAFNFESYTWQELPEMSQARWWHTAVLV</sequence>
<keyword evidence="5" id="KW-0862">Zinc</keyword>
<dbReference type="InterPro" id="IPR001841">
    <property type="entry name" value="Znf_RING"/>
</dbReference>
<dbReference type="PANTHER" id="PTHR46260:SF3">
    <property type="entry name" value="RING-TYPE DOMAIN-CONTAINING PROTEIN"/>
    <property type="match status" value="1"/>
</dbReference>
<dbReference type="InterPro" id="IPR013083">
    <property type="entry name" value="Znf_RING/FYVE/PHD"/>
</dbReference>
<keyword evidence="2" id="KW-0479">Metal-binding</keyword>
<comment type="caution">
    <text evidence="6">The sequence shown here is derived from an EMBL/GenBank/DDBJ whole genome shotgun (WGS) entry which is preliminary data.</text>
</comment>
<gene>
    <name evidence="6" type="ORF">PACLA_8A037568</name>
</gene>
<dbReference type="InterPro" id="IPR001293">
    <property type="entry name" value="Znf_TRAF"/>
</dbReference>
<dbReference type="SMART" id="SM00612">
    <property type="entry name" value="Kelch"/>
    <property type="match status" value="4"/>
</dbReference>
<dbReference type="InterPro" id="IPR015915">
    <property type="entry name" value="Kelch-typ_b-propeller"/>
</dbReference>
<dbReference type="Gene3D" id="1.20.5.1070">
    <property type="entry name" value="Head and neck region of the ectodomain of NDV fusion glycoprotein"/>
    <property type="match status" value="1"/>
</dbReference>
<dbReference type="Pfam" id="PF01344">
    <property type="entry name" value="Kelch_1"/>
    <property type="match status" value="3"/>
</dbReference>
<dbReference type="Gene3D" id="3.30.40.10">
    <property type="entry name" value="Zinc/RING finger domain, C3HC4 (zinc finger)"/>
    <property type="match status" value="2"/>
</dbReference>
<dbReference type="Pfam" id="PF13923">
    <property type="entry name" value="zf-C3HC4_2"/>
    <property type="match status" value="1"/>
</dbReference>
<evidence type="ECO:0000256" key="4">
    <source>
        <dbReference type="ARBA" id="ARBA00022771"/>
    </source>
</evidence>
<evidence type="ECO:0000256" key="3">
    <source>
        <dbReference type="ARBA" id="ARBA00022737"/>
    </source>
</evidence>
<accession>A0A6S7HBP3</accession>
<dbReference type="SUPFAM" id="SSF49599">
    <property type="entry name" value="TRAF domain-like"/>
    <property type="match status" value="1"/>
</dbReference>
<evidence type="ECO:0000313" key="7">
    <source>
        <dbReference type="Proteomes" id="UP001152795"/>
    </source>
</evidence>
<evidence type="ECO:0000313" key="6">
    <source>
        <dbReference type="EMBL" id="CAB4000400.1"/>
    </source>
</evidence>
<dbReference type="PROSITE" id="PS51081">
    <property type="entry name" value="ZF_SIAH"/>
    <property type="match status" value="1"/>
</dbReference>
<dbReference type="EMBL" id="CACRXK020003828">
    <property type="protein sequence ID" value="CAB4000400.1"/>
    <property type="molecule type" value="Genomic_DNA"/>
</dbReference>
<dbReference type="InterPro" id="IPR051746">
    <property type="entry name" value="Kelch_domain_containing_8"/>
</dbReference>
<evidence type="ECO:0000256" key="1">
    <source>
        <dbReference type="ARBA" id="ARBA00022441"/>
    </source>
</evidence>
<keyword evidence="7" id="KW-1185">Reference proteome</keyword>
<organism evidence="6 7">
    <name type="scientific">Paramuricea clavata</name>
    <name type="common">Red gorgonian</name>
    <name type="synonym">Violescent sea-whip</name>
    <dbReference type="NCBI Taxonomy" id="317549"/>
    <lineage>
        <taxon>Eukaryota</taxon>
        <taxon>Metazoa</taxon>
        <taxon>Cnidaria</taxon>
        <taxon>Anthozoa</taxon>
        <taxon>Octocorallia</taxon>
        <taxon>Malacalcyonacea</taxon>
        <taxon>Plexauridae</taxon>
        <taxon>Paramuricea</taxon>
    </lineage>
</organism>
<dbReference type="SUPFAM" id="SSF117281">
    <property type="entry name" value="Kelch motif"/>
    <property type="match status" value="2"/>
</dbReference>
<dbReference type="PROSITE" id="PS50089">
    <property type="entry name" value="ZF_RING_2"/>
    <property type="match status" value="1"/>
</dbReference>
<keyword evidence="1" id="KW-0880">Kelch repeat</keyword>
<dbReference type="InterPro" id="IPR013010">
    <property type="entry name" value="Znf_SIAH"/>
</dbReference>
<dbReference type="AlphaFoldDB" id="A0A6S7HBP3"/>